<dbReference type="InterPro" id="IPR023561">
    <property type="entry name" value="Carbonic_anhydrase_a-class"/>
</dbReference>
<dbReference type="PROSITE" id="PS51144">
    <property type="entry name" value="ALPHA_CA_2"/>
    <property type="match status" value="1"/>
</dbReference>
<dbReference type="FunFam" id="3.10.200.10:FF:000003">
    <property type="entry name" value="Carbonic anhydrase 12"/>
    <property type="match status" value="1"/>
</dbReference>
<dbReference type="PANTHER" id="PTHR18952">
    <property type="entry name" value="CARBONIC ANHYDRASE"/>
    <property type="match status" value="1"/>
</dbReference>
<dbReference type="PANTHER" id="PTHR18952:SF265">
    <property type="entry name" value="CARBONIC ANHYDRASE"/>
    <property type="match status" value="1"/>
</dbReference>
<dbReference type="SMART" id="SM01057">
    <property type="entry name" value="Carb_anhydrase"/>
    <property type="match status" value="1"/>
</dbReference>
<dbReference type="EC" id="4.2.1.1" evidence="3 9"/>
<dbReference type="InterPro" id="IPR018338">
    <property type="entry name" value="Carbonic_anhydrase_a-class_CS"/>
</dbReference>
<reference evidence="12" key="1">
    <citation type="submission" date="2016-04" db="EMBL/GenBank/DDBJ databases">
        <title>Expression and localization of carbonic anhydrase genes in the serpulid polychaete, Hydroides elegans.</title>
        <authorList>
            <person name="Batzel G."/>
            <person name="Nedved B.T."/>
            <person name="Hadfield M.G."/>
        </authorList>
    </citation>
    <scope>NUCLEOTIDE SEQUENCE</scope>
    <source>
        <strain evidence="12">HeCA8</strain>
    </source>
</reference>
<dbReference type="AlphaFoldDB" id="A0A191ZDM8"/>
<evidence type="ECO:0000256" key="4">
    <source>
        <dbReference type="ARBA" id="ARBA00022723"/>
    </source>
</evidence>
<feature type="domain" description="Alpha-carbonic anhydrase" evidence="11">
    <location>
        <begin position="26"/>
        <end position="289"/>
    </location>
</feature>
<evidence type="ECO:0000256" key="9">
    <source>
        <dbReference type="RuleBase" id="RU367011"/>
    </source>
</evidence>
<evidence type="ECO:0000313" key="12">
    <source>
        <dbReference type="EMBL" id="ANJ65968.1"/>
    </source>
</evidence>
<comment type="cofactor">
    <cofactor evidence="9">
        <name>Zn(2+)</name>
        <dbReference type="ChEBI" id="CHEBI:29105"/>
    </cofactor>
</comment>
<evidence type="ECO:0000256" key="5">
    <source>
        <dbReference type="ARBA" id="ARBA00022833"/>
    </source>
</evidence>
<comment type="similarity">
    <text evidence="2 9">Belongs to the alpha-carbonic anhydrase family.</text>
</comment>
<evidence type="ECO:0000256" key="2">
    <source>
        <dbReference type="ARBA" id="ARBA00010718"/>
    </source>
</evidence>
<dbReference type="GO" id="GO:0005886">
    <property type="term" value="C:plasma membrane"/>
    <property type="evidence" value="ECO:0007669"/>
    <property type="project" value="TreeGrafter"/>
</dbReference>
<evidence type="ECO:0000256" key="7">
    <source>
        <dbReference type="ARBA" id="ARBA00023239"/>
    </source>
</evidence>
<evidence type="ECO:0000256" key="10">
    <source>
        <dbReference type="SAM" id="MobiDB-lite"/>
    </source>
</evidence>
<accession>A0A191ZDM8</accession>
<name>A0A191ZDM8_HYDEL</name>
<dbReference type="InterPro" id="IPR036398">
    <property type="entry name" value="CA_dom_sf"/>
</dbReference>
<evidence type="ECO:0000256" key="3">
    <source>
        <dbReference type="ARBA" id="ARBA00012925"/>
    </source>
</evidence>
<dbReference type="CDD" id="cd00326">
    <property type="entry name" value="alpha_CA"/>
    <property type="match status" value="1"/>
</dbReference>
<evidence type="ECO:0000256" key="6">
    <source>
        <dbReference type="ARBA" id="ARBA00023180"/>
    </source>
</evidence>
<dbReference type="InterPro" id="IPR001148">
    <property type="entry name" value="CA_dom"/>
</dbReference>
<feature type="signal peptide" evidence="9">
    <location>
        <begin position="1"/>
        <end position="26"/>
    </location>
</feature>
<dbReference type="Pfam" id="PF00194">
    <property type="entry name" value="Carb_anhydrase"/>
    <property type="match status" value="1"/>
</dbReference>
<feature type="region of interest" description="Disordered" evidence="10">
    <location>
        <begin position="35"/>
        <end position="54"/>
    </location>
</feature>
<dbReference type="PROSITE" id="PS00162">
    <property type="entry name" value="ALPHA_CA_1"/>
    <property type="match status" value="1"/>
</dbReference>
<proteinExistence type="evidence at transcript level"/>
<dbReference type="EMBL" id="KX129942">
    <property type="protein sequence ID" value="ANJ65968.1"/>
    <property type="molecule type" value="mRNA"/>
</dbReference>
<keyword evidence="7 9" id="KW-0456">Lyase</keyword>
<keyword evidence="4 9" id="KW-0479">Metal-binding</keyword>
<keyword evidence="5 9" id="KW-0862">Zinc</keyword>
<organism evidence="12">
    <name type="scientific">Hydroides elegans</name>
    <name type="common">Polychaete tubeworm</name>
    <dbReference type="NCBI Taxonomy" id="216498"/>
    <lineage>
        <taxon>Eukaryota</taxon>
        <taxon>Metazoa</taxon>
        <taxon>Spiralia</taxon>
        <taxon>Lophotrochozoa</taxon>
        <taxon>Annelida</taxon>
        <taxon>Polychaeta</taxon>
        <taxon>Sedentaria</taxon>
        <taxon>Canalipalpata</taxon>
        <taxon>Sabellida</taxon>
        <taxon>Serpulidae</taxon>
        <taxon>Hydroides</taxon>
    </lineage>
</organism>
<keyword evidence="9" id="KW-0732">Signal</keyword>
<evidence type="ECO:0000256" key="8">
    <source>
        <dbReference type="ARBA" id="ARBA00048348"/>
    </source>
</evidence>
<dbReference type="Gene3D" id="3.10.200.10">
    <property type="entry name" value="Alpha carbonic anhydrase"/>
    <property type="match status" value="1"/>
</dbReference>
<dbReference type="GO" id="GO:0004089">
    <property type="term" value="F:carbonate dehydratase activity"/>
    <property type="evidence" value="ECO:0007669"/>
    <property type="project" value="UniProtKB-UniRule"/>
</dbReference>
<sequence length="331" mass="35719">MGKQSSNLVMSLGVLVLLALSGSVAGHWGYEGEGGPDHWAETSPECAGSSQSPIDVKTGDAKFDADLKDFDIIPEITEDTATTIVNNGHTMVMTTSAQVLVSGGGFPETYKVAQAHMHWGSNNKVGSEHTVDATAFPMEMHIVTYNFEKYSSVVEAEGLGPVLGSGDASGLAVLGIFFSLSANDNPQLEPLLAHMDAIHAAGSNPVTISDFHMWDLLPSSTRNFYRYSGSLTTPTCNEVVAWTLFEEKNTISEAQLNRLRSLHDDFDAPLQDNYRPVMPMNGRTLTASFKTPSYEVDDDDTSIEDLDGGAAQTTVTVLLPSLLLSVLYRFM</sequence>
<evidence type="ECO:0000259" key="11">
    <source>
        <dbReference type="PROSITE" id="PS51144"/>
    </source>
</evidence>
<protein>
    <recommendedName>
        <fullName evidence="3 9">Carbonic anhydrase</fullName>
        <ecNumber evidence="3 9">4.2.1.1</ecNumber>
    </recommendedName>
</protein>
<comment type="function">
    <text evidence="1 9">Reversible hydration of carbon dioxide.</text>
</comment>
<comment type="catalytic activity">
    <reaction evidence="8 9">
        <text>hydrogencarbonate + H(+) = CO2 + H2O</text>
        <dbReference type="Rhea" id="RHEA:10748"/>
        <dbReference type="ChEBI" id="CHEBI:15377"/>
        <dbReference type="ChEBI" id="CHEBI:15378"/>
        <dbReference type="ChEBI" id="CHEBI:16526"/>
        <dbReference type="ChEBI" id="CHEBI:17544"/>
        <dbReference type="EC" id="4.2.1.1"/>
    </reaction>
</comment>
<feature type="chain" id="PRO_5025098525" description="Carbonic anhydrase" evidence="9">
    <location>
        <begin position="27"/>
        <end position="331"/>
    </location>
</feature>
<keyword evidence="6" id="KW-0325">Glycoprotein</keyword>
<dbReference type="GO" id="GO:0008270">
    <property type="term" value="F:zinc ion binding"/>
    <property type="evidence" value="ECO:0007669"/>
    <property type="project" value="UniProtKB-UniRule"/>
</dbReference>
<dbReference type="SUPFAM" id="SSF51069">
    <property type="entry name" value="Carbonic anhydrase"/>
    <property type="match status" value="1"/>
</dbReference>
<evidence type="ECO:0000256" key="1">
    <source>
        <dbReference type="ARBA" id="ARBA00002904"/>
    </source>
</evidence>